<evidence type="ECO:0000259" key="1">
    <source>
        <dbReference type="Pfam" id="PF02481"/>
    </source>
</evidence>
<dbReference type="Proteomes" id="UP000823615">
    <property type="component" value="Unassembled WGS sequence"/>
</dbReference>
<reference evidence="2" key="2">
    <citation type="journal article" date="2021" name="PeerJ">
        <title>Extensive microbial diversity within the chicken gut microbiome revealed by metagenomics and culture.</title>
        <authorList>
            <person name="Gilroy R."/>
            <person name="Ravi A."/>
            <person name="Getino M."/>
            <person name="Pursley I."/>
            <person name="Horton D.L."/>
            <person name="Alikhan N.F."/>
            <person name="Baker D."/>
            <person name="Gharbi K."/>
            <person name="Hall N."/>
            <person name="Watson M."/>
            <person name="Adriaenssens E.M."/>
            <person name="Foster-Nyarko E."/>
            <person name="Jarju S."/>
            <person name="Secka A."/>
            <person name="Antonio M."/>
            <person name="Oren A."/>
            <person name="Chaudhuri R.R."/>
            <person name="La Ragione R."/>
            <person name="Hildebrand F."/>
            <person name="Pallen M.J."/>
        </authorList>
    </citation>
    <scope>NUCLEOTIDE SEQUENCE</scope>
    <source>
        <strain evidence="2">7293</strain>
    </source>
</reference>
<dbReference type="Gene3D" id="3.40.50.450">
    <property type="match status" value="1"/>
</dbReference>
<evidence type="ECO:0000313" key="3">
    <source>
        <dbReference type="Proteomes" id="UP000823615"/>
    </source>
</evidence>
<feature type="domain" description="Smf/DprA SLOG" evidence="1">
    <location>
        <begin position="92"/>
        <end position="270"/>
    </location>
</feature>
<reference evidence="2" key="1">
    <citation type="submission" date="2020-10" db="EMBL/GenBank/DDBJ databases">
        <authorList>
            <person name="Gilroy R."/>
        </authorList>
    </citation>
    <scope>NUCLEOTIDE SEQUENCE</scope>
    <source>
        <strain evidence="2">7293</strain>
    </source>
</reference>
<sequence length="299" mass="32957">MPLTKDKEKAANYETLFALTGDRERSWKLLMALPDPEIPLTESAEVIASVIGVSAERIISERASIASAFASERIETNVLYPEHPYFPEERGEFFPVIYASGNLELLKKRKVTFLGMPRPSMQGKSDALDALGCLMKEDVTVLLTLDDGLPVFAAQFLLNNSGNVIAVLPSPVSKCQDKEQAMLRGRIYASGLLLSVFPPSQKIERWLVMVRNSFLSSITEAAFLAEEKDGGPSWAVFDRVLASGGRAMLSSSMLEVPSYTFAAKRINNGALTFSSHRDLKRIIPKARKEIDGSDLFSFS</sequence>
<dbReference type="Pfam" id="PF02481">
    <property type="entry name" value="DNA_processg_A"/>
    <property type="match status" value="1"/>
</dbReference>
<dbReference type="AlphaFoldDB" id="A0A9D9DZV2"/>
<dbReference type="GO" id="GO:0009294">
    <property type="term" value="P:DNA-mediated transformation"/>
    <property type="evidence" value="ECO:0007669"/>
    <property type="project" value="InterPro"/>
</dbReference>
<proteinExistence type="predicted"/>
<dbReference type="EMBL" id="JADIMT010000099">
    <property type="protein sequence ID" value="MBO8437049.1"/>
    <property type="molecule type" value="Genomic_DNA"/>
</dbReference>
<gene>
    <name evidence="2" type="ORF">IAA97_08740</name>
</gene>
<name>A0A9D9DZV2_9SPIO</name>
<dbReference type="InterPro" id="IPR057666">
    <property type="entry name" value="DrpA_SLOG"/>
</dbReference>
<organism evidence="2 3">
    <name type="scientific">Candidatus Ornithospirochaeta stercoripullorum</name>
    <dbReference type="NCBI Taxonomy" id="2840899"/>
    <lineage>
        <taxon>Bacteria</taxon>
        <taxon>Pseudomonadati</taxon>
        <taxon>Spirochaetota</taxon>
        <taxon>Spirochaetia</taxon>
        <taxon>Spirochaetales</taxon>
        <taxon>Spirochaetaceae</taxon>
        <taxon>Spirochaetaceae incertae sedis</taxon>
        <taxon>Candidatus Ornithospirochaeta</taxon>
    </lineage>
</organism>
<protein>
    <submittedName>
        <fullName evidence="2">DNA-processing protein DprA</fullName>
    </submittedName>
</protein>
<evidence type="ECO:0000313" key="2">
    <source>
        <dbReference type="EMBL" id="MBO8437049.1"/>
    </source>
</evidence>
<comment type="caution">
    <text evidence="2">The sequence shown here is derived from an EMBL/GenBank/DDBJ whole genome shotgun (WGS) entry which is preliminary data.</text>
</comment>
<accession>A0A9D9DZV2</accession>